<dbReference type="OrthoDB" id="6612291at2759"/>
<evidence type="ECO:0000256" key="2">
    <source>
        <dbReference type="ARBA" id="ARBA00022692"/>
    </source>
</evidence>
<dbReference type="InterPro" id="IPR005828">
    <property type="entry name" value="MFS_sugar_transport-like"/>
</dbReference>
<feature type="transmembrane region" description="Helical" evidence="5">
    <location>
        <begin position="141"/>
        <end position="160"/>
    </location>
</feature>
<keyword evidence="3 5" id="KW-1133">Transmembrane helix</keyword>
<evidence type="ECO:0000256" key="5">
    <source>
        <dbReference type="SAM" id="Phobius"/>
    </source>
</evidence>
<dbReference type="GO" id="GO:0022857">
    <property type="term" value="F:transmembrane transporter activity"/>
    <property type="evidence" value="ECO:0007669"/>
    <property type="project" value="InterPro"/>
</dbReference>
<dbReference type="SUPFAM" id="SSF103473">
    <property type="entry name" value="MFS general substrate transporter"/>
    <property type="match status" value="1"/>
</dbReference>
<keyword evidence="7" id="KW-0813">Transport</keyword>
<gene>
    <name evidence="7" type="primary">LOC108071251</name>
</gene>
<dbReference type="Proteomes" id="UP001652661">
    <property type="component" value="Chromosome 3R"/>
</dbReference>
<comment type="subcellular location">
    <subcellularLocation>
        <location evidence="1">Membrane</location>
    </subcellularLocation>
</comment>
<dbReference type="AlphaFoldDB" id="A0A6P4I494"/>
<feature type="transmembrane region" description="Helical" evidence="5">
    <location>
        <begin position="291"/>
        <end position="313"/>
    </location>
</feature>
<feature type="transmembrane region" description="Helical" evidence="5">
    <location>
        <begin position="88"/>
        <end position="107"/>
    </location>
</feature>
<feature type="transmembrane region" description="Helical" evidence="5">
    <location>
        <begin position="58"/>
        <end position="76"/>
    </location>
</feature>
<dbReference type="Pfam" id="PF00083">
    <property type="entry name" value="Sugar_tr"/>
    <property type="match status" value="1"/>
</dbReference>
<evidence type="ECO:0000313" key="6">
    <source>
        <dbReference type="Proteomes" id="UP001652661"/>
    </source>
</evidence>
<feature type="transmembrane region" description="Helical" evidence="5">
    <location>
        <begin position="350"/>
        <end position="370"/>
    </location>
</feature>
<feature type="transmembrane region" description="Helical" evidence="5">
    <location>
        <begin position="416"/>
        <end position="437"/>
    </location>
</feature>
<sequence length="489" mass="53143">MSGFQGSNMSAGPLPVKETIYISTAPPPEPARPTPVNVTVTKNGYWARTNRQSATSSAVFFFLVYGGMDFAASLGWDPTFNVLLSTEFSYSWFIGVIIGALAAMATMAFMPKQVYYVFGGLMQLTGSIIFTAAPGDYSCCLAARYVAGVGIGLITVPFIIHNAEVAATNQRGVTSGLEQCGLAMGIAAQVVYTTEWLTLNDSNSNLIHGILGIIFSLLGLAMSGMAMESPVFFLQRNQEQKARSCQLQLVGHNTGAANKYFEEARIYVVESSSRSLGEELVASAMPFVKLLLFRCCVAFSFSLPLTSSIIYSSQLVEGISLPWELYVWGVLRLIGTLVALFFLDTIGRKAVSLVGLLCMAGLMLGMAGLYNDLLSFYSMAQICNIGMAFQAFAGLFICSSSVYLGEAFPLRLKPYLVGLIVIVEQVIHVIVIACIGSEVGVNFFAYFLSVGIIMLLCVIFFAVSMPETKRMTLREAGHKFQKWYDVTIY</sequence>
<dbReference type="Gene3D" id="1.20.1250.20">
    <property type="entry name" value="MFS general substrate transporter like domains"/>
    <property type="match status" value="1"/>
</dbReference>
<feature type="transmembrane region" description="Helical" evidence="5">
    <location>
        <begin position="376"/>
        <end position="404"/>
    </location>
</feature>
<feature type="transmembrane region" description="Helical" evidence="5">
    <location>
        <begin position="325"/>
        <end position="343"/>
    </location>
</feature>
<dbReference type="RefSeq" id="XP_017017426.2">
    <property type="nucleotide sequence ID" value="XM_017161937.3"/>
</dbReference>
<feature type="transmembrane region" description="Helical" evidence="5">
    <location>
        <begin position="443"/>
        <end position="464"/>
    </location>
</feature>
<dbReference type="InterPro" id="IPR036259">
    <property type="entry name" value="MFS_trans_sf"/>
</dbReference>
<feature type="transmembrane region" description="Helical" evidence="5">
    <location>
        <begin position="172"/>
        <end position="194"/>
    </location>
</feature>
<feature type="transmembrane region" description="Helical" evidence="5">
    <location>
        <begin position="114"/>
        <end position="135"/>
    </location>
</feature>
<keyword evidence="4 5" id="KW-0472">Membrane</keyword>
<keyword evidence="6" id="KW-1185">Reference proteome</keyword>
<dbReference type="GeneID" id="108071251"/>
<keyword evidence="7" id="KW-0762">Sugar transport</keyword>
<evidence type="ECO:0000256" key="3">
    <source>
        <dbReference type="ARBA" id="ARBA00022989"/>
    </source>
</evidence>
<protein>
    <submittedName>
        <fullName evidence="7">Glucose transporter GlcP</fullName>
    </submittedName>
</protein>
<organism evidence="6 7">
    <name type="scientific">Drosophila kikkawai</name>
    <name type="common">Fruit fly</name>
    <dbReference type="NCBI Taxonomy" id="30033"/>
    <lineage>
        <taxon>Eukaryota</taxon>
        <taxon>Metazoa</taxon>
        <taxon>Ecdysozoa</taxon>
        <taxon>Arthropoda</taxon>
        <taxon>Hexapoda</taxon>
        <taxon>Insecta</taxon>
        <taxon>Pterygota</taxon>
        <taxon>Neoptera</taxon>
        <taxon>Endopterygota</taxon>
        <taxon>Diptera</taxon>
        <taxon>Brachycera</taxon>
        <taxon>Muscomorpha</taxon>
        <taxon>Ephydroidea</taxon>
        <taxon>Drosophilidae</taxon>
        <taxon>Drosophila</taxon>
        <taxon>Sophophora</taxon>
    </lineage>
</organism>
<dbReference type="PANTHER" id="PTHR23529:SF2">
    <property type="entry name" value="GH19118P-RELATED"/>
    <property type="match status" value="1"/>
</dbReference>
<evidence type="ECO:0000313" key="7">
    <source>
        <dbReference type="RefSeq" id="XP_017017426.2"/>
    </source>
</evidence>
<accession>A0A6P4I494</accession>
<evidence type="ECO:0000256" key="1">
    <source>
        <dbReference type="ARBA" id="ARBA00004370"/>
    </source>
</evidence>
<proteinExistence type="predicted"/>
<dbReference type="GO" id="GO:0016020">
    <property type="term" value="C:membrane"/>
    <property type="evidence" value="ECO:0007669"/>
    <property type="project" value="UniProtKB-SubCell"/>
</dbReference>
<reference evidence="7" key="1">
    <citation type="submission" date="2025-08" db="UniProtKB">
        <authorList>
            <consortium name="RefSeq"/>
        </authorList>
    </citation>
    <scope>IDENTIFICATION</scope>
    <source>
        <strain evidence="7">14028-0561.14</strain>
        <tissue evidence="7">Whole fly</tissue>
    </source>
</reference>
<name>A0A6P4I494_DROKI</name>
<dbReference type="PANTHER" id="PTHR23529">
    <property type="entry name" value="GH19118P-RELATED"/>
    <property type="match status" value="1"/>
</dbReference>
<feature type="transmembrane region" description="Helical" evidence="5">
    <location>
        <begin position="206"/>
        <end position="227"/>
    </location>
</feature>
<evidence type="ECO:0000256" key="4">
    <source>
        <dbReference type="ARBA" id="ARBA00023136"/>
    </source>
</evidence>
<keyword evidence="2 5" id="KW-0812">Transmembrane</keyword>